<dbReference type="GO" id="GO:0016020">
    <property type="term" value="C:membrane"/>
    <property type="evidence" value="ECO:0007669"/>
    <property type="project" value="InterPro"/>
</dbReference>
<name>A0A267MBX4_9FIRM</name>
<feature type="transmembrane region" description="Helical" evidence="3">
    <location>
        <begin position="428"/>
        <end position="453"/>
    </location>
</feature>
<reference evidence="4 5" key="1">
    <citation type="submission" date="2017-06" db="EMBL/GenBank/DDBJ databases">
        <title>Draft genome sequence of anaerobic fermentative bacterium Anaeromicrobium sediminis DY2726D isolated from West Pacific Ocean sediments.</title>
        <authorList>
            <person name="Zeng X."/>
        </authorList>
    </citation>
    <scope>NUCLEOTIDE SEQUENCE [LARGE SCALE GENOMIC DNA]</scope>
    <source>
        <strain evidence="4 5">DY2726D</strain>
    </source>
</reference>
<keyword evidence="3" id="KW-1133">Transmembrane helix</keyword>
<proteinExistence type="inferred from homology"/>
<protein>
    <submittedName>
        <fullName evidence="4">Spore germination protein</fullName>
    </submittedName>
</protein>
<feature type="transmembrane region" description="Helical" evidence="3">
    <location>
        <begin position="398"/>
        <end position="416"/>
    </location>
</feature>
<dbReference type="InterPro" id="IPR050768">
    <property type="entry name" value="UPF0353/GerABKA_families"/>
</dbReference>
<dbReference type="RefSeq" id="WP_095136094.1">
    <property type="nucleotide sequence ID" value="NZ_NIBG01000036.1"/>
</dbReference>
<evidence type="ECO:0000313" key="4">
    <source>
        <dbReference type="EMBL" id="PAB56310.1"/>
    </source>
</evidence>
<sequence length="518" mass="57483">MSFFDDLFKKKEEPIKNKTSSDYKKNVEQVKKILGESSDLSSREFEVGNTGLKGTVIFIEGLVNTDIINQEILRNVMLFSRSVNSKKDLKNELFEVIKNKTVTSAVIVELEDIDKIVGDLMNGIVAIFIEGESKVLMVEAKSWPTRGVGEPSTESIIRGPSDGFVETLRSNTALIRRRIKDPTLRIQAMILGKRSKTDVAVMYIEETVDKRVLKEVKERLDKIDIDAILESGYVEQFIEDSSLSPFPQIQSTQRPDVVAAALYDGRVAIGIDNTPFVLIVPATIVTFLQSPEDYNDRFILTSFLRILRFASFLASIFMPSIYIAITAYHPDMLPADLALYVAGSRMNVPFPPFIEIFIMEITLELLREAGERLPSSVGGIIGIVGGLVLGQAAVEAGIVSPLLVIVVAVTAIASSVMPNYSISVGLRIFRFTVMIFASMLGLYGIVLGAILILTHLCTLDSFGIAYLTPFVSTQGRARDFKDSFIKMPIQSMKKRSAYLQRQDSTKLNIKDGGKYEDK</sequence>
<comment type="caution">
    <text evidence="4">The sequence shown here is derived from an EMBL/GenBank/DDBJ whole genome shotgun (WGS) entry which is preliminary data.</text>
</comment>
<evidence type="ECO:0000256" key="1">
    <source>
        <dbReference type="ARBA" id="ARBA00005278"/>
    </source>
</evidence>
<keyword evidence="5" id="KW-1185">Reference proteome</keyword>
<comment type="similarity">
    <text evidence="1">Belongs to the GerABKA family.</text>
</comment>
<evidence type="ECO:0000256" key="3">
    <source>
        <dbReference type="SAM" id="Phobius"/>
    </source>
</evidence>
<dbReference type="InterPro" id="IPR004995">
    <property type="entry name" value="Spore_Ger"/>
</dbReference>
<dbReference type="Proteomes" id="UP000216024">
    <property type="component" value="Unassembled WGS sequence"/>
</dbReference>
<feature type="transmembrane region" description="Helical" evidence="3">
    <location>
        <begin position="306"/>
        <end position="328"/>
    </location>
</feature>
<dbReference type="PIRSF" id="PIRSF005690">
    <property type="entry name" value="GerBA"/>
    <property type="match status" value="1"/>
</dbReference>
<dbReference type="GO" id="GO:0009847">
    <property type="term" value="P:spore germination"/>
    <property type="evidence" value="ECO:0007669"/>
    <property type="project" value="InterPro"/>
</dbReference>
<evidence type="ECO:0000313" key="5">
    <source>
        <dbReference type="Proteomes" id="UP000216024"/>
    </source>
</evidence>
<feature type="transmembrane region" description="Helical" evidence="3">
    <location>
        <begin position="373"/>
        <end position="392"/>
    </location>
</feature>
<keyword evidence="3" id="KW-0812">Transmembrane</keyword>
<dbReference type="AlphaFoldDB" id="A0A267MBX4"/>
<dbReference type="Pfam" id="PF03323">
    <property type="entry name" value="GerA"/>
    <property type="match status" value="1"/>
</dbReference>
<dbReference type="PANTHER" id="PTHR22550">
    <property type="entry name" value="SPORE GERMINATION PROTEIN"/>
    <property type="match status" value="1"/>
</dbReference>
<accession>A0A267MBX4</accession>
<dbReference type="EMBL" id="NIBG01000036">
    <property type="protein sequence ID" value="PAB56310.1"/>
    <property type="molecule type" value="Genomic_DNA"/>
</dbReference>
<dbReference type="PANTHER" id="PTHR22550:SF5">
    <property type="entry name" value="LEUCINE ZIPPER PROTEIN 4"/>
    <property type="match status" value="1"/>
</dbReference>
<dbReference type="OrthoDB" id="9772630at2"/>
<organism evidence="4 5">
    <name type="scientific">Anaeromicrobium sediminis</name>
    <dbReference type="NCBI Taxonomy" id="1478221"/>
    <lineage>
        <taxon>Bacteria</taxon>
        <taxon>Bacillati</taxon>
        <taxon>Bacillota</taxon>
        <taxon>Clostridia</taxon>
        <taxon>Peptostreptococcales</taxon>
        <taxon>Thermotaleaceae</taxon>
        <taxon>Anaeromicrobium</taxon>
    </lineage>
</organism>
<keyword evidence="2 3" id="KW-0472">Membrane</keyword>
<evidence type="ECO:0000256" key="2">
    <source>
        <dbReference type="ARBA" id="ARBA00023136"/>
    </source>
</evidence>
<gene>
    <name evidence="4" type="ORF">CCE28_20990</name>
</gene>